<dbReference type="AlphaFoldDB" id="A0A5N5H8C2"/>
<keyword evidence="3 5" id="KW-0342">GTP-binding</keyword>
<feature type="region of interest" description="Disordered" evidence="7">
    <location>
        <begin position="255"/>
        <end position="282"/>
    </location>
</feature>
<reference evidence="10 11" key="1">
    <citation type="submission" date="2019-09" db="EMBL/GenBank/DDBJ databases">
        <authorList>
            <person name="Ou C."/>
        </authorList>
    </citation>
    <scope>NUCLEOTIDE SEQUENCE [LARGE SCALE GENOMIC DNA]</scope>
    <source>
        <strain evidence="10">S2</strain>
        <tissue evidence="10">Leaf</tissue>
    </source>
</reference>
<dbReference type="InterPro" id="IPR009057">
    <property type="entry name" value="Homeodomain-like_sf"/>
</dbReference>
<dbReference type="Gene3D" id="1.10.10.60">
    <property type="entry name" value="Homeodomain-like"/>
    <property type="match status" value="2"/>
</dbReference>
<evidence type="ECO:0000256" key="1">
    <source>
        <dbReference type="ARBA" id="ARBA00004123"/>
    </source>
</evidence>
<dbReference type="SUPFAM" id="SSF52540">
    <property type="entry name" value="P-loop containing nucleoside triphosphate hydrolases"/>
    <property type="match status" value="1"/>
</dbReference>
<dbReference type="PANTHER" id="PTHR36737:SF1">
    <property type="entry name" value="EXPRESSED PROTEIN"/>
    <property type="match status" value="1"/>
</dbReference>
<evidence type="ECO:0000313" key="11">
    <source>
        <dbReference type="Proteomes" id="UP000327157"/>
    </source>
</evidence>
<dbReference type="GO" id="GO:0005634">
    <property type="term" value="C:nucleus"/>
    <property type="evidence" value="ECO:0007669"/>
    <property type="project" value="UniProtKB-SubCell"/>
</dbReference>
<dbReference type="EMBL" id="SMOL01000231">
    <property type="protein sequence ID" value="KAB2622411.1"/>
    <property type="molecule type" value="Genomic_DNA"/>
</dbReference>
<dbReference type="PANTHER" id="PTHR36737">
    <property type="entry name" value="EXPRESSED PROTEIN"/>
    <property type="match status" value="1"/>
</dbReference>
<feature type="compositionally biased region" description="Polar residues" evidence="7">
    <location>
        <begin position="273"/>
        <end position="282"/>
    </location>
</feature>
<keyword evidence="11" id="KW-1185">Reference proteome</keyword>
<evidence type="ECO:0000256" key="4">
    <source>
        <dbReference type="ARBA" id="ARBA00023242"/>
    </source>
</evidence>
<feature type="region of interest" description="Disordered" evidence="7">
    <location>
        <begin position="136"/>
        <end position="168"/>
    </location>
</feature>
<keyword evidence="6" id="KW-0479">Metal-binding</keyword>
<dbReference type="OrthoDB" id="2143914at2759"/>
<evidence type="ECO:0000256" key="2">
    <source>
        <dbReference type="ARBA" id="ARBA00022741"/>
    </source>
</evidence>
<dbReference type="CDD" id="cd00167">
    <property type="entry name" value="SANT"/>
    <property type="match status" value="1"/>
</dbReference>
<dbReference type="PROSITE" id="PS51294">
    <property type="entry name" value="HTH_MYB"/>
    <property type="match status" value="2"/>
</dbReference>
<evidence type="ECO:0000259" key="8">
    <source>
        <dbReference type="PROSITE" id="PS50090"/>
    </source>
</evidence>
<dbReference type="Proteomes" id="UP000327157">
    <property type="component" value="Chromosome 4"/>
</dbReference>
<accession>A0A5N5H8C2</accession>
<name>A0A5N5H8C2_9ROSA</name>
<comment type="caution">
    <text evidence="10">The sequence shown here is derived from an EMBL/GenBank/DDBJ whole genome shotgun (WGS) entry which is preliminary data.</text>
</comment>
<dbReference type="Pfam" id="PF00025">
    <property type="entry name" value="Arf"/>
    <property type="match status" value="1"/>
</dbReference>
<dbReference type="GO" id="GO:0005525">
    <property type="term" value="F:GTP binding"/>
    <property type="evidence" value="ECO:0007669"/>
    <property type="project" value="UniProtKB-KW"/>
</dbReference>
<keyword evidence="6" id="KW-0460">Magnesium</keyword>
<reference evidence="10 11" key="3">
    <citation type="submission" date="2019-11" db="EMBL/GenBank/DDBJ databases">
        <title>A de novo genome assembly of a pear dwarfing rootstock.</title>
        <authorList>
            <person name="Wang F."/>
            <person name="Wang J."/>
            <person name="Li S."/>
            <person name="Zhang Y."/>
            <person name="Fang M."/>
            <person name="Ma L."/>
            <person name="Zhao Y."/>
            <person name="Jiang S."/>
        </authorList>
    </citation>
    <scope>NUCLEOTIDE SEQUENCE [LARGE SCALE GENOMIC DNA]</scope>
    <source>
        <strain evidence="10">S2</strain>
        <tissue evidence="10">Leaf</tissue>
    </source>
</reference>
<dbReference type="PROSITE" id="PS50090">
    <property type="entry name" value="MYB_LIKE"/>
    <property type="match status" value="2"/>
</dbReference>
<reference evidence="11" key="2">
    <citation type="submission" date="2019-10" db="EMBL/GenBank/DDBJ databases">
        <title>A de novo genome assembly of a pear dwarfing rootstock.</title>
        <authorList>
            <person name="Wang F."/>
            <person name="Wang J."/>
            <person name="Li S."/>
            <person name="Zhang Y."/>
            <person name="Fang M."/>
            <person name="Ma L."/>
            <person name="Zhao Y."/>
            <person name="Jiang S."/>
        </authorList>
    </citation>
    <scope>NUCLEOTIDE SEQUENCE [LARGE SCALE GENOMIC DNA]</scope>
</reference>
<gene>
    <name evidence="10" type="ORF">D8674_024593</name>
</gene>
<feature type="domain" description="HTH myb-type" evidence="9">
    <location>
        <begin position="753"/>
        <end position="797"/>
    </location>
</feature>
<dbReference type="InterPro" id="IPR017930">
    <property type="entry name" value="Myb_dom"/>
</dbReference>
<dbReference type="SUPFAM" id="SSF46689">
    <property type="entry name" value="Homeodomain-like"/>
    <property type="match status" value="1"/>
</dbReference>
<dbReference type="GO" id="GO:0046872">
    <property type="term" value="F:metal ion binding"/>
    <property type="evidence" value="ECO:0007669"/>
    <property type="project" value="UniProtKB-KW"/>
</dbReference>
<evidence type="ECO:0000256" key="7">
    <source>
        <dbReference type="SAM" id="MobiDB-lite"/>
    </source>
</evidence>
<dbReference type="GO" id="GO:0003924">
    <property type="term" value="F:GTPase activity"/>
    <property type="evidence" value="ECO:0007669"/>
    <property type="project" value="InterPro"/>
</dbReference>
<keyword evidence="4" id="KW-0539">Nucleus</keyword>
<evidence type="ECO:0000256" key="3">
    <source>
        <dbReference type="ARBA" id="ARBA00023134"/>
    </source>
</evidence>
<comment type="subcellular location">
    <subcellularLocation>
        <location evidence="1">Nucleus</location>
    </subcellularLocation>
</comment>
<feature type="domain" description="Myb-like" evidence="8">
    <location>
        <begin position="806"/>
        <end position="856"/>
    </location>
</feature>
<sequence length="979" mass="111057">MSIEPVCSTIYVYGLPYDYSHFSLCFRDISNLNKLDFSALEVFKRNYLKWVQDVKLHLTAKGIRAIIEAPSADKIYLAEEDPRNLWLALVDCFDHQKDIYLPEARYDWQHLRFQNFKSVNEYNFENQLLMKNHQARPTGSNAAPEAHMTYSNSHQRQKIRHGRGNGRQVQPWAQVFSSLEGDKHANVLVEHCKLSCKGDKITYTRCKHTCKDICTPRTSITRLGRPDIPEGGEATPSMQQGILVASQSRDSTLKCGRPLGLKDSQPRKRKMAPTSNPSLNPTIAHSFVPTHKVILDYGDASDETCRLPENREISIHYTVLDEVWNRNGMIVDDAFSYLVATDIMLSDDIEPRFVDECRLYVDDMKLIGTPAELEKIAAHLKSEFEMKNLGKTRYCLGLKFKHCSDGILKDEEEILEPEVPYLSASGALLYSAQCTRPDISFANGVKDIFHYLKDTAISWRSTKQTLVATLSNHAEILALHEASFEEGIHQGRQHHAHSAEVLLLTSSSSIRTLKSSKSVPRTTWPISSPSRCPSLLFRSLSKESEAKILFLGLDNSGKTTFLHMLKDECAKSPQKWSDRGWANWEVVFVTIEMEPEPGLYQSAEKTRLKTEAFEVYVRKKDMSRKGGGSASSLPKDVPWRASNIKPIPKIHHSPLFRIAPNPTSNYALSVMKHPNPVGSGLAMEAIVESAGPDCIVPGQVAPVKLLGLKVWPIEVNFKFLEPVERELKQLGRAKPMVEFPQPSGVSVRAAVEGENLLKGPWLEEEDERLKTYVNLKGGRRWDALVKESGLRRSGRSCSMRSLNYLCPNIKHGKITIIEEKTILQLHQRWGNKWSMISQALPGRTDNEIKNYWRTHLKKKIQIQDGNFQCTLNKNQQGIFRQEGDMNEEKYDFDQNHVSVKNLFETKVTSSDDLGLSDFAATNSPYETQLSEWISELSSEQSGTTYNQDCNSVESDLCHLKWTPDDSDAWDCLGFLWDMN</sequence>
<dbReference type="InterPro" id="IPR006689">
    <property type="entry name" value="Small_GTPase_ARF/SAR"/>
</dbReference>
<dbReference type="SMART" id="SM00717">
    <property type="entry name" value="SANT"/>
    <property type="match status" value="2"/>
</dbReference>
<evidence type="ECO:0000259" key="9">
    <source>
        <dbReference type="PROSITE" id="PS51294"/>
    </source>
</evidence>
<feature type="compositionally biased region" description="Basic residues" evidence="7">
    <location>
        <begin position="155"/>
        <end position="164"/>
    </location>
</feature>
<evidence type="ECO:0000256" key="6">
    <source>
        <dbReference type="PIRSR" id="PIRSR606689-2"/>
    </source>
</evidence>
<dbReference type="InterPro" id="IPR027417">
    <property type="entry name" value="P-loop_NTPase"/>
</dbReference>
<feature type="binding site" evidence="6">
    <location>
        <position position="559"/>
    </location>
    <ligand>
        <name>Mg(2+)</name>
        <dbReference type="ChEBI" id="CHEBI:18420"/>
    </ligand>
</feature>
<evidence type="ECO:0000256" key="5">
    <source>
        <dbReference type="PIRSR" id="PIRSR606689-1"/>
    </source>
</evidence>
<dbReference type="Gene3D" id="3.40.50.300">
    <property type="entry name" value="P-loop containing nucleotide triphosphate hydrolases"/>
    <property type="match status" value="1"/>
</dbReference>
<protein>
    <submittedName>
        <fullName evidence="10">Myb-related protein 305-like</fullName>
    </submittedName>
</protein>
<dbReference type="Pfam" id="PF00249">
    <property type="entry name" value="Myb_DNA-binding"/>
    <property type="match status" value="2"/>
</dbReference>
<feature type="domain" description="HTH myb-type" evidence="9">
    <location>
        <begin position="807"/>
        <end position="860"/>
    </location>
</feature>
<organism evidence="10 11">
    <name type="scientific">Pyrus ussuriensis x Pyrus communis</name>
    <dbReference type="NCBI Taxonomy" id="2448454"/>
    <lineage>
        <taxon>Eukaryota</taxon>
        <taxon>Viridiplantae</taxon>
        <taxon>Streptophyta</taxon>
        <taxon>Embryophyta</taxon>
        <taxon>Tracheophyta</taxon>
        <taxon>Spermatophyta</taxon>
        <taxon>Magnoliopsida</taxon>
        <taxon>eudicotyledons</taxon>
        <taxon>Gunneridae</taxon>
        <taxon>Pentapetalae</taxon>
        <taxon>rosids</taxon>
        <taxon>fabids</taxon>
        <taxon>Rosales</taxon>
        <taxon>Rosaceae</taxon>
        <taxon>Amygdaloideae</taxon>
        <taxon>Maleae</taxon>
        <taxon>Pyrus</taxon>
    </lineage>
</organism>
<feature type="binding site" evidence="5">
    <location>
        <begin position="552"/>
        <end position="559"/>
    </location>
    <ligand>
        <name>GTP</name>
        <dbReference type="ChEBI" id="CHEBI:37565"/>
    </ligand>
</feature>
<dbReference type="InterPro" id="IPR001005">
    <property type="entry name" value="SANT/Myb"/>
</dbReference>
<proteinExistence type="predicted"/>
<dbReference type="GO" id="GO:0009941">
    <property type="term" value="C:chloroplast envelope"/>
    <property type="evidence" value="ECO:0007669"/>
    <property type="project" value="TreeGrafter"/>
</dbReference>
<keyword evidence="2 5" id="KW-0547">Nucleotide-binding</keyword>
<feature type="domain" description="Myb-like" evidence="8">
    <location>
        <begin position="753"/>
        <end position="805"/>
    </location>
</feature>
<evidence type="ECO:0000313" key="10">
    <source>
        <dbReference type="EMBL" id="KAB2622411.1"/>
    </source>
</evidence>